<evidence type="ECO:0000313" key="1">
    <source>
        <dbReference type="EMBL" id="KAJ7991447.1"/>
    </source>
</evidence>
<comment type="caution">
    <text evidence="1">The sequence shown here is derived from an EMBL/GenBank/DDBJ whole genome shotgun (WGS) entry which is preliminary data.</text>
</comment>
<sequence length="96" mass="10770">MYYRAKRCRHAPPGVGDEGVSSPLVSPRSTWHGVKAEGKSMAVLPVGLRTGRYCERWGGDTLALVSWSLDSTVRQHHWRWHTDKIFRSPVALSDAP</sequence>
<organism evidence="1 2">
    <name type="scientific">Dallia pectoralis</name>
    <name type="common">Alaska blackfish</name>
    <dbReference type="NCBI Taxonomy" id="75939"/>
    <lineage>
        <taxon>Eukaryota</taxon>
        <taxon>Metazoa</taxon>
        <taxon>Chordata</taxon>
        <taxon>Craniata</taxon>
        <taxon>Vertebrata</taxon>
        <taxon>Euteleostomi</taxon>
        <taxon>Actinopterygii</taxon>
        <taxon>Neopterygii</taxon>
        <taxon>Teleostei</taxon>
        <taxon>Protacanthopterygii</taxon>
        <taxon>Esociformes</taxon>
        <taxon>Umbridae</taxon>
        <taxon>Dallia</taxon>
    </lineage>
</organism>
<evidence type="ECO:0000313" key="2">
    <source>
        <dbReference type="Proteomes" id="UP001157502"/>
    </source>
</evidence>
<reference evidence="1" key="1">
    <citation type="submission" date="2021-05" db="EMBL/GenBank/DDBJ databases">
        <authorList>
            <person name="Pan Q."/>
            <person name="Jouanno E."/>
            <person name="Zahm M."/>
            <person name="Klopp C."/>
            <person name="Cabau C."/>
            <person name="Louis A."/>
            <person name="Berthelot C."/>
            <person name="Parey E."/>
            <person name="Roest Crollius H."/>
            <person name="Montfort J."/>
            <person name="Robinson-Rechavi M."/>
            <person name="Bouchez O."/>
            <person name="Lampietro C."/>
            <person name="Lopez Roques C."/>
            <person name="Donnadieu C."/>
            <person name="Postlethwait J."/>
            <person name="Bobe J."/>
            <person name="Dillon D."/>
            <person name="Chandos A."/>
            <person name="von Hippel F."/>
            <person name="Guiguen Y."/>
        </authorList>
    </citation>
    <scope>NUCLEOTIDE SEQUENCE</scope>
    <source>
        <strain evidence="1">YG-Jan2019</strain>
    </source>
</reference>
<gene>
    <name evidence="1" type="ORF">DPEC_G00283960</name>
</gene>
<dbReference type="EMBL" id="CM055753">
    <property type="protein sequence ID" value="KAJ7991447.1"/>
    <property type="molecule type" value="Genomic_DNA"/>
</dbReference>
<protein>
    <submittedName>
        <fullName evidence="1">Uncharacterized protein</fullName>
    </submittedName>
</protein>
<name>A0ACC2FJE1_DALPE</name>
<proteinExistence type="predicted"/>
<dbReference type="Proteomes" id="UP001157502">
    <property type="component" value="Chromosome 26"/>
</dbReference>
<accession>A0ACC2FJE1</accession>
<keyword evidence="2" id="KW-1185">Reference proteome</keyword>